<dbReference type="EMBL" id="GBXM01010700">
    <property type="protein sequence ID" value="JAH97877.1"/>
    <property type="molecule type" value="Transcribed_RNA"/>
</dbReference>
<reference evidence="1" key="1">
    <citation type="submission" date="2014-11" db="EMBL/GenBank/DDBJ databases">
        <authorList>
            <person name="Amaro Gonzalez C."/>
        </authorList>
    </citation>
    <scope>NUCLEOTIDE SEQUENCE</scope>
</reference>
<sequence length="68" mass="7889">MHKTGQKKCFKKKYFCTQYCASRGSTHTVTHGATEKPVLCSHPFQINITNVTFFKTCPTGLRKQLFFW</sequence>
<protein>
    <submittedName>
        <fullName evidence="1">Uncharacterized protein</fullName>
    </submittedName>
</protein>
<organism evidence="1">
    <name type="scientific">Anguilla anguilla</name>
    <name type="common">European freshwater eel</name>
    <name type="synonym">Muraena anguilla</name>
    <dbReference type="NCBI Taxonomy" id="7936"/>
    <lineage>
        <taxon>Eukaryota</taxon>
        <taxon>Metazoa</taxon>
        <taxon>Chordata</taxon>
        <taxon>Craniata</taxon>
        <taxon>Vertebrata</taxon>
        <taxon>Euteleostomi</taxon>
        <taxon>Actinopterygii</taxon>
        <taxon>Neopterygii</taxon>
        <taxon>Teleostei</taxon>
        <taxon>Anguilliformes</taxon>
        <taxon>Anguillidae</taxon>
        <taxon>Anguilla</taxon>
    </lineage>
</organism>
<name>A0A0E9X582_ANGAN</name>
<accession>A0A0E9X582</accession>
<reference evidence="1" key="2">
    <citation type="journal article" date="2015" name="Fish Shellfish Immunol.">
        <title>Early steps in the European eel (Anguilla anguilla)-Vibrio vulnificus interaction in the gills: Role of the RtxA13 toxin.</title>
        <authorList>
            <person name="Callol A."/>
            <person name="Pajuelo D."/>
            <person name="Ebbesson L."/>
            <person name="Teles M."/>
            <person name="MacKenzie S."/>
            <person name="Amaro C."/>
        </authorList>
    </citation>
    <scope>NUCLEOTIDE SEQUENCE</scope>
</reference>
<dbReference type="AlphaFoldDB" id="A0A0E9X582"/>
<evidence type="ECO:0000313" key="1">
    <source>
        <dbReference type="EMBL" id="JAH97877.1"/>
    </source>
</evidence>
<proteinExistence type="predicted"/>